<accession>A0A072TFZ3</accession>
<evidence type="ECO:0000313" key="2">
    <source>
        <dbReference type="EMBL" id="KEH16469.1"/>
    </source>
</evidence>
<dbReference type="Proteomes" id="UP000002051">
    <property type="component" value="Unassembled WGS sequence"/>
</dbReference>
<evidence type="ECO:0000256" key="1">
    <source>
        <dbReference type="SAM" id="Phobius"/>
    </source>
</evidence>
<dbReference type="EMBL" id="KL402899">
    <property type="protein sequence ID" value="KEH16469.1"/>
    <property type="molecule type" value="Genomic_DNA"/>
</dbReference>
<organism evidence="2 4">
    <name type="scientific">Medicago truncatula</name>
    <name type="common">Barrel medic</name>
    <name type="synonym">Medicago tribuloides</name>
    <dbReference type="NCBI Taxonomy" id="3880"/>
    <lineage>
        <taxon>Eukaryota</taxon>
        <taxon>Viridiplantae</taxon>
        <taxon>Streptophyta</taxon>
        <taxon>Embryophyta</taxon>
        <taxon>Tracheophyta</taxon>
        <taxon>Spermatophyta</taxon>
        <taxon>Magnoliopsida</taxon>
        <taxon>eudicotyledons</taxon>
        <taxon>Gunneridae</taxon>
        <taxon>Pentapetalae</taxon>
        <taxon>rosids</taxon>
        <taxon>fabids</taxon>
        <taxon>Fabales</taxon>
        <taxon>Fabaceae</taxon>
        <taxon>Papilionoideae</taxon>
        <taxon>50 kb inversion clade</taxon>
        <taxon>NPAAA clade</taxon>
        <taxon>Hologalegina</taxon>
        <taxon>IRL clade</taxon>
        <taxon>Trifolieae</taxon>
        <taxon>Medicago</taxon>
    </lineage>
</organism>
<sequence length="128" mass="15192">MHLSFHREDSSSSYQKLSPSYRSTLRNRCHASILTEHIYHRSSLRFLISSPSTLSPPFYCKVCVGLFWFWWFVLSIYWFVFGGSVPDSSTPPRRRMGSIFYCCLLAEIGGCRLDLLRWFHKPERVRFR</sequence>
<keyword evidence="1 2" id="KW-0812">Transmembrane</keyword>
<feature type="transmembrane region" description="Helical" evidence="1">
    <location>
        <begin position="58"/>
        <end position="78"/>
    </location>
</feature>
<dbReference type="HOGENOM" id="CLU_1962898_0_0_1"/>
<dbReference type="AlphaFoldDB" id="A0A072TFZ3"/>
<name>A0A072TFZ3_MEDTR</name>
<reference evidence="2 4" key="1">
    <citation type="journal article" date="2011" name="Nature">
        <title>The Medicago genome provides insight into the evolution of rhizobial symbioses.</title>
        <authorList>
            <person name="Young N.D."/>
            <person name="Debelle F."/>
            <person name="Oldroyd G.E."/>
            <person name="Geurts R."/>
            <person name="Cannon S.B."/>
            <person name="Udvardi M.K."/>
            <person name="Benedito V.A."/>
            <person name="Mayer K.F."/>
            <person name="Gouzy J."/>
            <person name="Schoof H."/>
            <person name="Van de Peer Y."/>
            <person name="Proost S."/>
            <person name="Cook D.R."/>
            <person name="Meyers B.C."/>
            <person name="Spannagl M."/>
            <person name="Cheung F."/>
            <person name="De Mita S."/>
            <person name="Krishnakumar V."/>
            <person name="Gundlach H."/>
            <person name="Zhou S."/>
            <person name="Mudge J."/>
            <person name="Bharti A.K."/>
            <person name="Murray J.D."/>
            <person name="Naoumkina M.A."/>
            <person name="Rosen B."/>
            <person name="Silverstein K.A."/>
            <person name="Tang H."/>
            <person name="Rombauts S."/>
            <person name="Zhao P.X."/>
            <person name="Zhou P."/>
            <person name="Barbe V."/>
            <person name="Bardou P."/>
            <person name="Bechner M."/>
            <person name="Bellec A."/>
            <person name="Berger A."/>
            <person name="Berges H."/>
            <person name="Bidwell S."/>
            <person name="Bisseling T."/>
            <person name="Choisne N."/>
            <person name="Couloux A."/>
            <person name="Denny R."/>
            <person name="Deshpande S."/>
            <person name="Dai X."/>
            <person name="Doyle J.J."/>
            <person name="Dudez A.M."/>
            <person name="Farmer A.D."/>
            <person name="Fouteau S."/>
            <person name="Franken C."/>
            <person name="Gibelin C."/>
            <person name="Gish J."/>
            <person name="Goldstein S."/>
            <person name="Gonzalez A.J."/>
            <person name="Green P.J."/>
            <person name="Hallab A."/>
            <person name="Hartog M."/>
            <person name="Hua A."/>
            <person name="Humphray S.J."/>
            <person name="Jeong D.H."/>
            <person name="Jing Y."/>
            <person name="Jocker A."/>
            <person name="Kenton S.M."/>
            <person name="Kim D.J."/>
            <person name="Klee K."/>
            <person name="Lai H."/>
            <person name="Lang C."/>
            <person name="Lin S."/>
            <person name="Macmil S.L."/>
            <person name="Magdelenat G."/>
            <person name="Matthews L."/>
            <person name="McCorrison J."/>
            <person name="Monaghan E.L."/>
            <person name="Mun J.H."/>
            <person name="Najar F.Z."/>
            <person name="Nicholson C."/>
            <person name="Noirot C."/>
            <person name="O'Bleness M."/>
            <person name="Paule C.R."/>
            <person name="Poulain J."/>
            <person name="Prion F."/>
            <person name="Qin B."/>
            <person name="Qu C."/>
            <person name="Retzel E.F."/>
            <person name="Riddle C."/>
            <person name="Sallet E."/>
            <person name="Samain S."/>
            <person name="Samson N."/>
            <person name="Sanders I."/>
            <person name="Saurat O."/>
            <person name="Scarpelli C."/>
            <person name="Schiex T."/>
            <person name="Segurens B."/>
            <person name="Severin A.J."/>
            <person name="Sherrier D.J."/>
            <person name="Shi R."/>
            <person name="Sims S."/>
            <person name="Singer S.R."/>
            <person name="Sinharoy S."/>
            <person name="Sterck L."/>
            <person name="Viollet A."/>
            <person name="Wang B.B."/>
            <person name="Wang K."/>
            <person name="Wang M."/>
            <person name="Wang X."/>
            <person name="Warfsmann J."/>
            <person name="Weissenbach J."/>
            <person name="White D.D."/>
            <person name="White J.D."/>
            <person name="Wiley G.B."/>
            <person name="Wincker P."/>
            <person name="Xing Y."/>
            <person name="Yang L."/>
            <person name="Yao Z."/>
            <person name="Ying F."/>
            <person name="Zhai J."/>
            <person name="Zhou L."/>
            <person name="Zuber A."/>
            <person name="Denarie J."/>
            <person name="Dixon R.A."/>
            <person name="May G.D."/>
            <person name="Schwartz D.C."/>
            <person name="Rogers J."/>
            <person name="Quetier F."/>
            <person name="Town C.D."/>
            <person name="Roe B.A."/>
        </authorList>
    </citation>
    <scope>NUCLEOTIDE SEQUENCE [LARGE SCALE GENOMIC DNA]</scope>
    <source>
        <strain evidence="2">A17</strain>
        <strain evidence="3 4">cv. Jemalong A17</strain>
    </source>
</reference>
<keyword evidence="1" id="KW-0472">Membrane</keyword>
<reference evidence="3" key="3">
    <citation type="submission" date="2015-06" db="UniProtKB">
        <authorList>
            <consortium name="EnsemblPlants"/>
        </authorList>
    </citation>
    <scope>IDENTIFICATION</scope>
    <source>
        <strain evidence="3">cv. Jemalong A17</strain>
    </source>
</reference>
<reference evidence="2 4" key="2">
    <citation type="journal article" date="2014" name="BMC Genomics">
        <title>An improved genome release (version Mt4.0) for the model legume Medicago truncatula.</title>
        <authorList>
            <person name="Tang H."/>
            <person name="Krishnakumar V."/>
            <person name="Bidwell S."/>
            <person name="Rosen B."/>
            <person name="Chan A."/>
            <person name="Zhou S."/>
            <person name="Gentzbittel L."/>
            <person name="Childs K.L."/>
            <person name="Yandell M."/>
            <person name="Gundlach H."/>
            <person name="Mayer K.F."/>
            <person name="Schwartz D.C."/>
            <person name="Town C.D."/>
        </authorList>
    </citation>
    <scope>GENOME REANNOTATION</scope>
    <source>
        <strain evidence="2">A17</strain>
        <strain evidence="3 4">cv. Jemalong A17</strain>
    </source>
</reference>
<keyword evidence="4" id="KW-1185">Reference proteome</keyword>
<evidence type="ECO:0000313" key="3">
    <source>
        <dbReference type="EnsemblPlants" id="KEH16469"/>
    </source>
</evidence>
<proteinExistence type="predicted"/>
<protein>
    <submittedName>
        <fullName evidence="2">Transmembrane protein, putative</fullName>
    </submittedName>
</protein>
<gene>
    <name evidence="2" type="ORF">MTR_0174s0080</name>
</gene>
<dbReference type="EnsemblPlants" id="KEH16469">
    <property type="protein sequence ID" value="KEH16469"/>
    <property type="gene ID" value="MTR_0174s0080"/>
</dbReference>
<keyword evidence="1" id="KW-1133">Transmembrane helix</keyword>
<evidence type="ECO:0000313" key="4">
    <source>
        <dbReference type="Proteomes" id="UP000002051"/>
    </source>
</evidence>